<keyword evidence="3" id="KW-0378">Hydrolase</keyword>
<dbReference type="Proteomes" id="UP000317043">
    <property type="component" value="Unassembled WGS sequence"/>
</dbReference>
<dbReference type="PANTHER" id="PTHR23088">
    <property type="entry name" value="NITRILASE-RELATED"/>
    <property type="match status" value="1"/>
</dbReference>
<dbReference type="PROSITE" id="PS01227">
    <property type="entry name" value="UPF0012"/>
    <property type="match status" value="1"/>
</dbReference>
<dbReference type="Pfam" id="PF00795">
    <property type="entry name" value="CN_hydrolase"/>
    <property type="match status" value="1"/>
</dbReference>
<feature type="domain" description="CN hydrolase" evidence="2">
    <location>
        <begin position="10"/>
        <end position="249"/>
    </location>
</feature>
<comment type="similarity">
    <text evidence="1">Belongs to the carbon-nitrogen hydrolase superfamily. NIT1/NIT2 family.</text>
</comment>
<dbReference type="OrthoDB" id="9811121at2"/>
<dbReference type="InterPro" id="IPR036526">
    <property type="entry name" value="C-N_Hydrolase_sf"/>
</dbReference>
<reference evidence="3 4" key="1">
    <citation type="submission" date="2019-06" db="EMBL/GenBank/DDBJ databases">
        <title>Sequencing the genomes of 1000 actinobacteria strains.</title>
        <authorList>
            <person name="Klenk H.-P."/>
        </authorList>
    </citation>
    <scope>NUCLEOTIDE SEQUENCE [LARGE SCALE GENOMIC DNA]</scope>
    <source>
        <strain evidence="3 4">DSM 45928</strain>
    </source>
</reference>
<dbReference type="InParanoid" id="A0A543AQ05"/>
<dbReference type="RefSeq" id="WP_142033925.1">
    <property type="nucleotide sequence ID" value="NZ_JBHTGS010000002.1"/>
</dbReference>
<dbReference type="Gene3D" id="3.60.110.10">
    <property type="entry name" value="Carbon-nitrogen hydrolase"/>
    <property type="match status" value="1"/>
</dbReference>
<dbReference type="AlphaFoldDB" id="A0A543AQ05"/>
<evidence type="ECO:0000259" key="2">
    <source>
        <dbReference type="PROSITE" id="PS50263"/>
    </source>
</evidence>
<keyword evidence="4" id="KW-1185">Reference proteome</keyword>
<dbReference type="SUPFAM" id="SSF56317">
    <property type="entry name" value="Carbon-nitrogen hydrolase"/>
    <property type="match status" value="1"/>
</dbReference>
<dbReference type="PANTHER" id="PTHR23088:SF27">
    <property type="entry name" value="DEAMINATED GLUTATHIONE AMIDASE"/>
    <property type="match status" value="1"/>
</dbReference>
<dbReference type="EMBL" id="VFOW01000001">
    <property type="protein sequence ID" value="TQL74658.1"/>
    <property type="molecule type" value="Genomic_DNA"/>
</dbReference>
<dbReference type="CDD" id="cd07581">
    <property type="entry name" value="nitrilase_3"/>
    <property type="match status" value="1"/>
</dbReference>
<evidence type="ECO:0000313" key="3">
    <source>
        <dbReference type="EMBL" id="TQL74658.1"/>
    </source>
</evidence>
<evidence type="ECO:0000256" key="1">
    <source>
        <dbReference type="ARBA" id="ARBA00010613"/>
    </source>
</evidence>
<proteinExistence type="inferred from homology"/>
<dbReference type="PROSITE" id="PS50263">
    <property type="entry name" value="CN_HYDROLASE"/>
    <property type="match status" value="1"/>
</dbReference>
<organism evidence="3 4">
    <name type="scientific">Stackebrandtia endophytica</name>
    <dbReference type="NCBI Taxonomy" id="1496996"/>
    <lineage>
        <taxon>Bacteria</taxon>
        <taxon>Bacillati</taxon>
        <taxon>Actinomycetota</taxon>
        <taxon>Actinomycetes</taxon>
        <taxon>Glycomycetales</taxon>
        <taxon>Glycomycetaceae</taxon>
        <taxon>Stackebrandtia</taxon>
    </lineage>
</organism>
<dbReference type="InterPro" id="IPR003010">
    <property type="entry name" value="C-N_Hydrolase"/>
</dbReference>
<dbReference type="GO" id="GO:0016787">
    <property type="term" value="F:hydrolase activity"/>
    <property type="evidence" value="ECO:0007669"/>
    <property type="project" value="UniProtKB-KW"/>
</dbReference>
<dbReference type="InterPro" id="IPR001110">
    <property type="entry name" value="UPF0012_CS"/>
</dbReference>
<accession>A0A543AQ05</accession>
<sequence>MTDQSSSHPFRVALCQLAIGDDPARNLAAIEASLAECDADLAVFPEASLVRFGNDLVAAAQPLDGEFVTGLREAARRHSIAVVAGTFEPADSGRVHNTAVVVDAEGELVGSYRKIHLFDAFAFSESDTVSPGREPLVVDVGRKIGLVTCYDLRFPELFRSLVDRGAEMFVVIAAWTPGPYKEDHWITLARARAIENTMWTVAVGKAPEIEPPPSGGPTGIGRSLLIDPMGVVRTDLGGFPGTAVGTVDDDATERIRRLLPSASHRRIAIGEVTEN</sequence>
<name>A0A543AQ05_9ACTN</name>
<protein>
    <submittedName>
        <fullName evidence="3">Putative amidohydrolase</fullName>
    </submittedName>
</protein>
<comment type="caution">
    <text evidence="3">The sequence shown here is derived from an EMBL/GenBank/DDBJ whole genome shotgun (WGS) entry which is preliminary data.</text>
</comment>
<gene>
    <name evidence="3" type="ORF">FB566_0144</name>
</gene>
<evidence type="ECO:0000313" key="4">
    <source>
        <dbReference type="Proteomes" id="UP000317043"/>
    </source>
</evidence>
<dbReference type="FunCoup" id="A0A543AQ05">
    <property type="interactions" value="325"/>
</dbReference>